<organism evidence="2 3">
    <name type="scientific">Candidatus Danuiimicrobium aquiferis</name>
    <dbReference type="NCBI Taxonomy" id="1801832"/>
    <lineage>
        <taxon>Bacteria</taxon>
        <taxon>Pseudomonadati</taxon>
        <taxon>Candidatus Omnitrophota</taxon>
        <taxon>Candidatus Danuiimicrobium</taxon>
    </lineage>
</organism>
<keyword evidence="1" id="KW-0175">Coiled coil</keyword>
<dbReference type="EMBL" id="MHFR01000060">
    <property type="protein sequence ID" value="OGW95564.1"/>
    <property type="molecule type" value="Genomic_DNA"/>
</dbReference>
<gene>
    <name evidence="2" type="ORF">A3G33_11200</name>
</gene>
<dbReference type="AlphaFoldDB" id="A0A1G1KRI1"/>
<protein>
    <submittedName>
        <fullName evidence="2">Uncharacterized protein</fullName>
    </submittedName>
</protein>
<proteinExistence type="predicted"/>
<feature type="coiled-coil region" evidence="1">
    <location>
        <begin position="67"/>
        <end position="94"/>
    </location>
</feature>
<evidence type="ECO:0000256" key="1">
    <source>
        <dbReference type="SAM" id="Coils"/>
    </source>
</evidence>
<name>A0A1G1KRI1_9BACT</name>
<dbReference type="Proteomes" id="UP000178187">
    <property type="component" value="Unassembled WGS sequence"/>
</dbReference>
<reference evidence="2 3" key="1">
    <citation type="journal article" date="2016" name="Nat. Commun.">
        <title>Thousands of microbial genomes shed light on interconnected biogeochemical processes in an aquifer system.</title>
        <authorList>
            <person name="Anantharaman K."/>
            <person name="Brown C.T."/>
            <person name="Hug L.A."/>
            <person name="Sharon I."/>
            <person name="Castelle C.J."/>
            <person name="Probst A.J."/>
            <person name="Thomas B.C."/>
            <person name="Singh A."/>
            <person name="Wilkins M.J."/>
            <person name="Karaoz U."/>
            <person name="Brodie E.L."/>
            <person name="Williams K.H."/>
            <person name="Hubbard S.S."/>
            <person name="Banfield J.F."/>
        </authorList>
    </citation>
    <scope>NUCLEOTIDE SEQUENCE [LARGE SCALE GENOMIC DNA]</scope>
</reference>
<comment type="caution">
    <text evidence="2">The sequence shown here is derived from an EMBL/GenBank/DDBJ whole genome shotgun (WGS) entry which is preliminary data.</text>
</comment>
<sequence>MEMLKGVLQEELANSRRRVSAFMAALKELPKGSLHEKEIKGKKYFYRAYWDPKSKKNIFELLGDKPSEKLIASYEKAKAKRASYKNQIRVLKLQVHFLERVLRAREFRIAEACSKKAA</sequence>
<accession>A0A1G1KRI1</accession>
<evidence type="ECO:0000313" key="3">
    <source>
        <dbReference type="Proteomes" id="UP000178187"/>
    </source>
</evidence>
<evidence type="ECO:0000313" key="2">
    <source>
        <dbReference type="EMBL" id="OGW95564.1"/>
    </source>
</evidence>